<feature type="region of interest" description="Disordered" evidence="2">
    <location>
        <begin position="592"/>
        <end position="698"/>
    </location>
</feature>
<evidence type="ECO:0000313" key="4">
    <source>
        <dbReference type="EMBL" id="THD23074.1"/>
    </source>
</evidence>
<dbReference type="EMBL" id="JXXN02002352">
    <property type="protein sequence ID" value="THD23074.1"/>
    <property type="molecule type" value="Genomic_DNA"/>
</dbReference>
<comment type="caution">
    <text evidence="4">The sequence shown here is derived from an EMBL/GenBank/DDBJ whole genome shotgun (WGS) entry which is preliminary data.</text>
</comment>
<evidence type="ECO:0000313" key="5">
    <source>
        <dbReference type="Proteomes" id="UP000230066"/>
    </source>
</evidence>
<feature type="compositionally biased region" description="Acidic residues" evidence="2">
    <location>
        <begin position="646"/>
        <end position="659"/>
    </location>
</feature>
<feature type="compositionally biased region" description="Polar residues" evidence="2">
    <location>
        <begin position="811"/>
        <end position="827"/>
    </location>
</feature>
<proteinExistence type="predicted"/>
<dbReference type="InterPro" id="IPR000253">
    <property type="entry name" value="FHA_dom"/>
</dbReference>
<dbReference type="Pfam" id="PF03368">
    <property type="entry name" value="Dicer_dimer"/>
    <property type="match status" value="1"/>
</dbReference>
<dbReference type="InterPro" id="IPR050923">
    <property type="entry name" value="Cell_Proc_Reg/RNA_Proc"/>
</dbReference>
<dbReference type="Pfam" id="PF00498">
    <property type="entry name" value="FHA"/>
    <property type="match status" value="1"/>
</dbReference>
<feature type="compositionally biased region" description="Basic and acidic residues" evidence="2">
    <location>
        <begin position="741"/>
        <end position="755"/>
    </location>
</feature>
<protein>
    <submittedName>
        <fullName evidence="4">Smad nuclear interacting protein</fullName>
    </submittedName>
</protein>
<dbReference type="PANTHER" id="PTHR23308">
    <property type="entry name" value="NUCLEAR INHIBITOR OF PROTEIN PHOSPHATASE-1"/>
    <property type="match status" value="1"/>
</dbReference>
<feature type="compositionally biased region" description="Polar residues" evidence="2">
    <location>
        <begin position="758"/>
        <end position="768"/>
    </location>
</feature>
<dbReference type="SUPFAM" id="SSF49879">
    <property type="entry name" value="SMAD/FHA domain"/>
    <property type="match status" value="1"/>
</dbReference>
<evidence type="ECO:0000259" key="3">
    <source>
        <dbReference type="PROSITE" id="PS50006"/>
    </source>
</evidence>
<organism evidence="4 5">
    <name type="scientific">Fasciola hepatica</name>
    <name type="common">Liver fluke</name>
    <dbReference type="NCBI Taxonomy" id="6192"/>
    <lineage>
        <taxon>Eukaryota</taxon>
        <taxon>Metazoa</taxon>
        <taxon>Spiralia</taxon>
        <taxon>Lophotrochozoa</taxon>
        <taxon>Platyhelminthes</taxon>
        <taxon>Trematoda</taxon>
        <taxon>Digenea</taxon>
        <taxon>Plagiorchiida</taxon>
        <taxon>Echinostomata</taxon>
        <taxon>Echinostomatoidea</taxon>
        <taxon>Fasciolidae</taxon>
        <taxon>Fasciola</taxon>
    </lineage>
</organism>
<dbReference type="InterPro" id="IPR008984">
    <property type="entry name" value="SMAD_FHA_dom_sf"/>
</dbReference>
<dbReference type="SMART" id="SM00240">
    <property type="entry name" value="FHA"/>
    <property type="match status" value="1"/>
</dbReference>
<feature type="region of interest" description="Disordered" evidence="2">
    <location>
        <begin position="724"/>
        <end position="827"/>
    </location>
</feature>
<feature type="coiled-coil region" evidence="1">
    <location>
        <begin position="470"/>
        <end position="497"/>
    </location>
</feature>
<gene>
    <name evidence="4" type="ORF">D915_005963</name>
</gene>
<dbReference type="GO" id="GO:0016891">
    <property type="term" value="F:RNA endonuclease activity producing 5'-phosphomonoesters, hydrolytic mechanism"/>
    <property type="evidence" value="ECO:0007669"/>
    <property type="project" value="InterPro"/>
</dbReference>
<dbReference type="PROSITE" id="PS50006">
    <property type="entry name" value="FHA_DOMAIN"/>
    <property type="match status" value="1"/>
</dbReference>
<evidence type="ECO:0000256" key="2">
    <source>
        <dbReference type="SAM" id="MobiDB-lite"/>
    </source>
</evidence>
<name>A0A4E0R9U8_FASHE</name>
<dbReference type="InterPro" id="IPR005034">
    <property type="entry name" value="Dicer_dimerisation"/>
</dbReference>
<feature type="domain" description="FHA" evidence="3">
    <location>
        <begin position="127"/>
        <end position="202"/>
    </location>
</feature>
<dbReference type="Gene3D" id="2.60.200.20">
    <property type="match status" value="1"/>
</dbReference>
<dbReference type="AlphaFoldDB" id="A0A4E0R9U8"/>
<sequence>MEPETAKQNELCSNAVMNIAGTSEEIPNLDEDKAKVSDVKNIQPRSDKQMQDTNLPDQKCVVNTTKAIHTQPTAEAYRPPKWAMVCPMHTAYRLEVIKNGTPLPECTVNLTCANTSADTGTQELSFCLFGRQPELFYAPNDQLQGQCAVMAHPSVSRLHAVLQYGEPPPSIAKTSAAQTDVTGWYLQDLDSTHGTFVNKRRLPPGRFVRIHVGYVIRFGASTRLYLMSGPDQDTEQQSAQSWSELKQAYHARQLAQQSSKLIGSAPVKDVELGCDWGFSTDDPNADGTNFLSSVKGAACLSHENLYQDDPRRALKAYFEREGIEPAPEYEFVEAAFGKQNCRIELPLDSGTVTAEVPVSGKRKEATAACALEACRLLDRLGEFDPNKNAAGPSKMVRSKRYWEENDYYSSDEDTFTDRTGQVERKRLERIRQLGVEGQTAEEAAAQVASLEAGDQGRKKTDGRALSGSSMLKVLAELEKIGEEIVTLEEQLREVDEKFAPQGENPSELDELEAYMNALKSGGPSRKERMKLKSRLFILRQTEMRLFQKAGLPQPRRRMVAAGGSIAPDDETGKMARTDAAAAVRAARRTLEMVNESTAEKTSDGTGYQLERSTNTRLKMDQIKRNLPGQKEPHPTRTITSNPDEPFLAEDDEEGDEENGTDQLINDQPEELQQVDSKPKSSSPSSSHIDAPGHVSSDHLKTCRAQLALKDELPSVPARGMSLPQEQVLPESVQCSSSPKACDPKKPAFVEPDFKDGSLLSSSDPNETPISREATESGIPRKRSKPSPLSARRKTDVYTLPDPDYVTWLPPSDQQGDGMTPLNSKYGY</sequence>
<dbReference type="Proteomes" id="UP000230066">
    <property type="component" value="Unassembled WGS sequence"/>
</dbReference>
<accession>A0A4E0R9U8</accession>
<reference evidence="4" key="1">
    <citation type="submission" date="2019-03" db="EMBL/GenBank/DDBJ databases">
        <title>Improved annotation for the trematode Fasciola hepatica.</title>
        <authorList>
            <person name="Choi Y.-J."/>
            <person name="Martin J."/>
            <person name="Mitreva M."/>
        </authorList>
    </citation>
    <scope>NUCLEOTIDE SEQUENCE [LARGE SCALE GENOMIC DNA]</scope>
</reference>
<keyword evidence="5" id="KW-1185">Reference proteome</keyword>
<keyword evidence="1" id="KW-0175">Coiled coil</keyword>
<dbReference type="CDD" id="cd19856">
    <property type="entry name" value="DSRM_Kanadaptin"/>
    <property type="match status" value="1"/>
</dbReference>
<evidence type="ECO:0000256" key="1">
    <source>
        <dbReference type="SAM" id="Coils"/>
    </source>
</evidence>